<protein>
    <submittedName>
        <fullName evidence="1">Thiamine biosynthesis protein ThiS</fullName>
    </submittedName>
</protein>
<dbReference type="KEGG" id="vqi:CCZ37_13115"/>
<dbReference type="EMBL" id="CP022741">
    <property type="protein sequence ID" value="ASU23474.1"/>
    <property type="molecule type" value="Genomic_DNA"/>
</dbReference>
<gene>
    <name evidence="1" type="primary">thiS</name>
    <name evidence="1" type="ORF">CCZ37_13115</name>
</gene>
<dbReference type="NCBIfam" id="TIGR01683">
    <property type="entry name" value="thiS"/>
    <property type="match status" value="1"/>
</dbReference>
<dbReference type="Gene3D" id="3.10.20.30">
    <property type="match status" value="1"/>
</dbReference>
<dbReference type="AlphaFoldDB" id="A0A223N0U3"/>
<name>A0A223N0U3_9VIBR</name>
<evidence type="ECO:0000313" key="2">
    <source>
        <dbReference type="Proteomes" id="UP000215148"/>
    </source>
</evidence>
<sequence>MSDITIKINQQFHQVSAGTSIADLTKLLSITITGCVFALNQSVVPRSAWSTTLLSEGDQISLFQAIAGG</sequence>
<dbReference type="SUPFAM" id="SSF54285">
    <property type="entry name" value="MoaD/ThiS"/>
    <property type="match status" value="1"/>
</dbReference>
<dbReference type="InterPro" id="IPR003749">
    <property type="entry name" value="ThiS/MoaD-like"/>
</dbReference>
<dbReference type="InterPro" id="IPR012675">
    <property type="entry name" value="Beta-grasp_dom_sf"/>
</dbReference>
<dbReference type="CDD" id="cd00565">
    <property type="entry name" value="Ubl_ThiS"/>
    <property type="match status" value="1"/>
</dbReference>
<dbReference type="RefSeq" id="WP_010319419.1">
    <property type="nucleotide sequence ID" value="NZ_CAWNHI010000001.1"/>
</dbReference>
<dbReference type="PANTHER" id="PTHR34472">
    <property type="entry name" value="SULFUR CARRIER PROTEIN THIS"/>
    <property type="match status" value="1"/>
</dbReference>
<reference evidence="1 2" key="1">
    <citation type="submission" date="2017-08" db="EMBL/GenBank/DDBJ databases">
        <title>The Vibrio qinghaiensis sp.-Q67 is a luminous bacteria isolated firstly from Qinghai lake, Qinghai province, China, which has been proved to be very sensitive to detect environmental and food pollutants. Therefore, complete genome analysis of V. qinghaiensis sp.-Q67 highlights the potential application of this strain on detection of hazards in the contaminated environments.</title>
        <authorList>
            <person name="Gong L."/>
        </authorList>
    </citation>
    <scope>NUCLEOTIDE SEQUENCE [LARGE SCALE GENOMIC DNA]</scope>
    <source>
        <strain evidence="1 2">Q67</strain>
    </source>
</reference>
<dbReference type="Proteomes" id="UP000215148">
    <property type="component" value="Chromosome 1"/>
</dbReference>
<accession>A0A223N0U3</accession>
<organism evidence="1 2">
    <name type="scientific">Vibrio qinghaiensis</name>
    <dbReference type="NCBI Taxonomy" id="2025808"/>
    <lineage>
        <taxon>Bacteria</taxon>
        <taxon>Pseudomonadati</taxon>
        <taxon>Pseudomonadota</taxon>
        <taxon>Gammaproteobacteria</taxon>
        <taxon>Vibrionales</taxon>
        <taxon>Vibrionaceae</taxon>
        <taxon>Vibrio</taxon>
    </lineage>
</organism>
<dbReference type="PANTHER" id="PTHR34472:SF1">
    <property type="entry name" value="SULFUR CARRIER PROTEIN THIS"/>
    <property type="match status" value="1"/>
</dbReference>
<proteinExistence type="predicted"/>
<keyword evidence="2" id="KW-1185">Reference proteome</keyword>
<dbReference type="InterPro" id="IPR016155">
    <property type="entry name" value="Mopterin_synth/thiamin_S_b"/>
</dbReference>
<dbReference type="Pfam" id="PF02597">
    <property type="entry name" value="ThiS"/>
    <property type="match status" value="1"/>
</dbReference>
<evidence type="ECO:0000313" key="1">
    <source>
        <dbReference type="EMBL" id="ASU23474.1"/>
    </source>
</evidence>
<dbReference type="GeneID" id="83859377"/>
<dbReference type="InterPro" id="IPR010035">
    <property type="entry name" value="Thi_S"/>
</dbReference>